<comment type="caution">
    <text evidence="1">The sequence shown here is derived from an EMBL/GenBank/DDBJ whole genome shotgun (WGS) entry which is preliminary data.</text>
</comment>
<sequence length="374" mass="44035">MELYQALKQGKFCSILDARQMGKSSLLVRTKQHLEAEKFCCISLNLSSLSDKNTNRECWYKGLLFQISGELNLIKKINFNFNIWWNQHRNLQPIQRLHYFIREILTLYLPQAQLIFLMDEVDSLLSLPFSLDDFFSLIRFYYSQRAIALEYNRLTFAVFGVATPSDLIKDSLQSPFLIGTEIKLSGFKATEVQPLIKGFEGKVSPPNLILKEILLWTDGQPFLTQKICQIIWKISQKRPRKQMMIPEGKEKKWIAIIIYNFILQNWQFQDEPEHLKTIQNRLTYHQEKTQKNLKIYQQILQNVDVKVDQSLEQTELLLSGLVVKQQGLLKVKNPIYRHVFNLNWVEDQLTQFQDLEHQDLEYQSVFNKSSFSSS</sequence>
<reference evidence="1 2" key="1">
    <citation type="journal article" date="2013" name="Front. Microbiol.">
        <title>Comparative genomic analyses of the cyanobacterium, Lyngbya aestuarii BL J, a powerful hydrogen producer.</title>
        <authorList>
            <person name="Kothari A."/>
            <person name="Vaughn M."/>
            <person name="Garcia-Pichel F."/>
        </authorList>
    </citation>
    <scope>NUCLEOTIDE SEQUENCE [LARGE SCALE GENOMIC DNA]</scope>
    <source>
        <strain evidence="1 2">BL J</strain>
    </source>
</reference>
<evidence type="ECO:0000313" key="2">
    <source>
        <dbReference type="Proteomes" id="UP000017127"/>
    </source>
</evidence>
<dbReference type="AlphaFoldDB" id="U7QHG9"/>
<dbReference type="PATRIC" id="fig|1348334.3.peg.2557"/>
<dbReference type="Gene3D" id="3.40.50.300">
    <property type="entry name" value="P-loop containing nucleotide triphosphate hydrolases"/>
    <property type="match status" value="1"/>
</dbReference>
<gene>
    <name evidence="1" type="ORF">M595_2639</name>
</gene>
<proteinExistence type="predicted"/>
<organism evidence="1 2">
    <name type="scientific">Lyngbya aestuarii BL J</name>
    <dbReference type="NCBI Taxonomy" id="1348334"/>
    <lineage>
        <taxon>Bacteria</taxon>
        <taxon>Bacillati</taxon>
        <taxon>Cyanobacteriota</taxon>
        <taxon>Cyanophyceae</taxon>
        <taxon>Oscillatoriophycideae</taxon>
        <taxon>Oscillatoriales</taxon>
        <taxon>Microcoleaceae</taxon>
        <taxon>Lyngbya</taxon>
    </lineage>
</organism>
<keyword evidence="2" id="KW-1185">Reference proteome</keyword>
<dbReference type="SUPFAM" id="SSF52540">
    <property type="entry name" value="P-loop containing nucleoside triphosphate hydrolases"/>
    <property type="match status" value="1"/>
</dbReference>
<dbReference type="EMBL" id="AUZM01000022">
    <property type="protein sequence ID" value="ERT07389.1"/>
    <property type="molecule type" value="Genomic_DNA"/>
</dbReference>
<dbReference type="Proteomes" id="UP000017127">
    <property type="component" value="Unassembled WGS sequence"/>
</dbReference>
<evidence type="ECO:0000313" key="1">
    <source>
        <dbReference type="EMBL" id="ERT07389.1"/>
    </source>
</evidence>
<name>U7QHG9_9CYAN</name>
<accession>U7QHG9</accession>
<protein>
    <submittedName>
        <fullName evidence="1">Putative pAS/PAC sensor protein</fullName>
    </submittedName>
</protein>
<dbReference type="Pfam" id="PF14516">
    <property type="entry name" value="AAA_35"/>
    <property type="match status" value="1"/>
</dbReference>
<dbReference type="InterPro" id="IPR027417">
    <property type="entry name" value="P-loop_NTPase"/>
</dbReference>